<dbReference type="EMBL" id="LR797153">
    <property type="protein sequence ID" value="CAB4189693.1"/>
    <property type="molecule type" value="Genomic_DNA"/>
</dbReference>
<organism evidence="2">
    <name type="scientific">uncultured Caudovirales phage</name>
    <dbReference type="NCBI Taxonomy" id="2100421"/>
    <lineage>
        <taxon>Viruses</taxon>
        <taxon>Duplodnaviria</taxon>
        <taxon>Heunggongvirae</taxon>
        <taxon>Uroviricota</taxon>
        <taxon>Caudoviricetes</taxon>
        <taxon>Peduoviridae</taxon>
        <taxon>Maltschvirus</taxon>
        <taxon>Maltschvirus maltsch</taxon>
    </lineage>
</organism>
<dbReference type="EMBL" id="LR796428">
    <property type="protein sequence ID" value="CAB4144603.1"/>
    <property type="molecule type" value="Genomic_DNA"/>
</dbReference>
<reference evidence="2" key="1">
    <citation type="submission" date="2020-04" db="EMBL/GenBank/DDBJ databases">
        <authorList>
            <person name="Chiriac C."/>
            <person name="Salcher M."/>
            <person name="Ghai R."/>
            <person name="Kavagutti S V."/>
        </authorList>
    </citation>
    <scope>NUCLEOTIDE SEQUENCE</scope>
</reference>
<evidence type="ECO:0000313" key="2">
    <source>
        <dbReference type="EMBL" id="CAB4144603.1"/>
    </source>
</evidence>
<evidence type="ECO:0000256" key="1">
    <source>
        <dbReference type="SAM" id="MobiDB-lite"/>
    </source>
</evidence>
<feature type="compositionally biased region" description="Low complexity" evidence="1">
    <location>
        <begin position="128"/>
        <end position="143"/>
    </location>
</feature>
<gene>
    <name evidence="3" type="ORF">UFOVP1200_12</name>
    <name evidence="2" type="ORF">UFOVP469_39</name>
</gene>
<sequence length="344" mass="37671">MSKAPYQLATRATPRTNPQTGQMVEYADWTPQAIALLGEWWPNHSLRWIAAQFGVSHLAVAAKGHRLKLPKKVTGPGTPRLASPDATPVEPPRLRFFFVDEPPAPAPDAPPIAQPGEQTTSKAPYQLSARPGRGPTRSRSGNPVFHADWTPEALGLLREWWPTKTSKEMAALFGITPMSVIATAHRHGLPKKANGAHKPMLATPAYSDAPPPPQYQKPAPYRLGTRFVLADDPPPPAVTKTIVSQPFHPSQLDPDPPMAPWRPPVVDPRERLAGLSRPIPPARECQWIDGDVGLGRMPQFCAAPVRNVGCPYCAAHAKRAFSRNGPASLIPKEARVDLRFWQPF</sequence>
<evidence type="ECO:0000313" key="3">
    <source>
        <dbReference type="EMBL" id="CAB4189693.1"/>
    </source>
</evidence>
<accession>A0A6J5MGV5</accession>
<name>A0A6J5MGV5_9CAUD</name>
<protein>
    <submittedName>
        <fullName evidence="2">GcrA cell cycle regulator</fullName>
    </submittedName>
</protein>
<feature type="region of interest" description="Disordered" evidence="1">
    <location>
        <begin position="101"/>
        <end position="146"/>
    </location>
</feature>
<feature type="region of interest" description="Disordered" evidence="1">
    <location>
        <begin position="1"/>
        <end position="20"/>
    </location>
</feature>
<proteinExistence type="predicted"/>
<feature type="compositionally biased region" description="Pro residues" evidence="1">
    <location>
        <begin position="102"/>
        <end position="113"/>
    </location>
</feature>